<keyword evidence="5" id="KW-0812">Transmembrane</keyword>
<evidence type="ECO:0000256" key="1">
    <source>
        <dbReference type="ARBA" id="ARBA00010996"/>
    </source>
</evidence>
<keyword evidence="5" id="KW-1133">Transmembrane helix</keyword>
<feature type="disulfide bond" description="Redox-active" evidence="4">
    <location>
        <begin position="78"/>
        <end position="82"/>
    </location>
</feature>
<feature type="transmembrane region" description="Helical" evidence="5">
    <location>
        <begin position="6"/>
        <end position="28"/>
    </location>
</feature>
<feature type="binding site" evidence="3">
    <location>
        <position position="82"/>
    </location>
    <ligand>
        <name>Cu cation</name>
        <dbReference type="ChEBI" id="CHEBI:23378"/>
    </ligand>
</feature>
<keyword evidence="3" id="KW-0479">Metal-binding</keyword>
<feature type="binding site" evidence="3">
    <location>
        <position position="78"/>
    </location>
    <ligand>
        <name>Cu cation</name>
        <dbReference type="ChEBI" id="CHEBI:23378"/>
    </ligand>
</feature>
<accession>A0A1V8RRD2</accession>
<organism evidence="6 7">
    <name type="scientific">Manganibacter manganicus</name>
    <dbReference type="NCBI Taxonomy" id="1873176"/>
    <lineage>
        <taxon>Bacteria</taxon>
        <taxon>Pseudomonadati</taxon>
        <taxon>Pseudomonadota</taxon>
        <taxon>Alphaproteobacteria</taxon>
        <taxon>Hyphomicrobiales</taxon>
        <taxon>Phyllobacteriaceae</taxon>
        <taxon>Manganibacter</taxon>
    </lineage>
</organism>
<dbReference type="RefSeq" id="WP_080919597.1">
    <property type="nucleotide sequence ID" value="NZ_MDET01000013.1"/>
</dbReference>
<evidence type="ECO:0000313" key="6">
    <source>
        <dbReference type="EMBL" id="OQM75684.1"/>
    </source>
</evidence>
<evidence type="ECO:0000256" key="2">
    <source>
        <dbReference type="ARBA" id="ARBA00023008"/>
    </source>
</evidence>
<evidence type="ECO:0000256" key="3">
    <source>
        <dbReference type="PIRSR" id="PIRSR603782-1"/>
    </source>
</evidence>
<keyword evidence="4" id="KW-1015">Disulfide bond</keyword>
<evidence type="ECO:0000256" key="5">
    <source>
        <dbReference type="SAM" id="Phobius"/>
    </source>
</evidence>
<dbReference type="Gene3D" id="3.40.30.10">
    <property type="entry name" value="Glutaredoxin"/>
    <property type="match status" value="1"/>
</dbReference>
<evidence type="ECO:0000256" key="4">
    <source>
        <dbReference type="PIRSR" id="PIRSR603782-2"/>
    </source>
</evidence>
<dbReference type="SUPFAM" id="SSF52833">
    <property type="entry name" value="Thioredoxin-like"/>
    <property type="match status" value="1"/>
</dbReference>
<reference evidence="6 7" key="1">
    <citation type="journal article" date="2016" name="Int. J. Syst. Evol. Microbiol.">
        <title>Pseudaminobacter manganicus sp. nov., isolated from sludge of a manganese mine.</title>
        <authorList>
            <person name="Li J."/>
            <person name="Huang J."/>
            <person name="Liao S."/>
            <person name="Wang G."/>
        </authorList>
    </citation>
    <scope>NUCLEOTIDE SEQUENCE [LARGE SCALE GENOMIC DNA]</scope>
    <source>
        <strain evidence="6 7">JH-7</strain>
    </source>
</reference>
<dbReference type="OrthoDB" id="9790194at2"/>
<keyword evidence="5" id="KW-0472">Membrane</keyword>
<protein>
    <submittedName>
        <fullName evidence="6">Copper-binding protein</fullName>
    </submittedName>
</protein>
<sequence>MNLLRVIRVVTWTAIAAIAAGTAAIYFLGPGNGGLATSISGKAAIGGPFSLVSHKGERVSNETLRGKPYLAFSGFTNCPHICPTTLFELSDMIDELGADFDEFNVLLISVDPERDSQELLATYMTAFDPRILALRGTRKETDAVVKSFAAAAIKVPLDGGNYTMEHTAGVYLMDENGEYAGLMRMDEPREQRMQALRDLAG</sequence>
<dbReference type="AlphaFoldDB" id="A0A1V8RRD2"/>
<comment type="caution">
    <text evidence="6">The sequence shown here is derived from an EMBL/GenBank/DDBJ whole genome shotgun (WGS) entry which is preliminary data.</text>
</comment>
<dbReference type="EMBL" id="MDET01000013">
    <property type="protein sequence ID" value="OQM75684.1"/>
    <property type="molecule type" value="Genomic_DNA"/>
</dbReference>
<dbReference type="Pfam" id="PF02630">
    <property type="entry name" value="SCO1-SenC"/>
    <property type="match status" value="1"/>
</dbReference>
<keyword evidence="7" id="KW-1185">Reference proteome</keyword>
<gene>
    <name evidence="6" type="ORF">BFN67_17070</name>
</gene>
<keyword evidence="2 3" id="KW-0186">Copper</keyword>
<dbReference type="STRING" id="1873176.BFN67_17070"/>
<dbReference type="GO" id="GO:0046872">
    <property type="term" value="F:metal ion binding"/>
    <property type="evidence" value="ECO:0007669"/>
    <property type="project" value="UniProtKB-KW"/>
</dbReference>
<name>A0A1V8RRD2_9HYPH</name>
<feature type="binding site" evidence="3">
    <location>
        <position position="166"/>
    </location>
    <ligand>
        <name>Cu cation</name>
        <dbReference type="ChEBI" id="CHEBI:23378"/>
    </ligand>
</feature>
<dbReference type="FunFam" id="3.40.30.10:FF:000013">
    <property type="entry name" value="Blast:Protein SCO1 homolog, mitochondrial"/>
    <property type="match status" value="1"/>
</dbReference>
<comment type="similarity">
    <text evidence="1">Belongs to the SCO1/2 family.</text>
</comment>
<dbReference type="Proteomes" id="UP000191905">
    <property type="component" value="Unassembled WGS sequence"/>
</dbReference>
<dbReference type="InterPro" id="IPR036249">
    <property type="entry name" value="Thioredoxin-like_sf"/>
</dbReference>
<dbReference type="InterPro" id="IPR003782">
    <property type="entry name" value="SCO1/SenC"/>
</dbReference>
<dbReference type="CDD" id="cd02968">
    <property type="entry name" value="SCO"/>
    <property type="match status" value="1"/>
</dbReference>
<dbReference type="PANTHER" id="PTHR12151">
    <property type="entry name" value="ELECTRON TRANSPORT PROTIN SCO1/SENC FAMILY MEMBER"/>
    <property type="match status" value="1"/>
</dbReference>
<evidence type="ECO:0000313" key="7">
    <source>
        <dbReference type="Proteomes" id="UP000191905"/>
    </source>
</evidence>
<proteinExistence type="inferred from homology"/>
<dbReference type="PANTHER" id="PTHR12151:SF25">
    <property type="entry name" value="LINALOOL DEHYDRATASE_ISOMERASE DOMAIN-CONTAINING PROTEIN"/>
    <property type="match status" value="1"/>
</dbReference>